<comment type="caution">
    <text evidence="2">The sequence shown here is derived from an EMBL/GenBank/DDBJ whole genome shotgun (WGS) entry which is preliminary data.</text>
</comment>
<gene>
    <name evidence="2" type="ORF">DL762_009180</name>
</gene>
<feature type="region of interest" description="Disordered" evidence="1">
    <location>
        <begin position="121"/>
        <end position="154"/>
    </location>
</feature>
<dbReference type="EMBL" id="QJNS01000451">
    <property type="protein sequence ID" value="RYO77558.1"/>
    <property type="molecule type" value="Genomic_DNA"/>
</dbReference>
<organism evidence="2 3">
    <name type="scientific">Monosporascus cannonballus</name>
    <dbReference type="NCBI Taxonomy" id="155416"/>
    <lineage>
        <taxon>Eukaryota</taxon>
        <taxon>Fungi</taxon>
        <taxon>Dikarya</taxon>
        <taxon>Ascomycota</taxon>
        <taxon>Pezizomycotina</taxon>
        <taxon>Sordariomycetes</taxon>
        <taxon>Xylariomycetidae</taxon>
        <taxon>Xylariales</taxon>
        <taxon>Xylariales incertae sedis</taxon>
        <taxon>Monosporascus</taxon>
    </lineage>
</organism>
<accession>A0ABY0GV00</accession>
<protein>
    <submittedName>
        <fullName evidence="2">Uncharacterized protein</fullName>
    </submittedName>
</protein>
<feature type="compositionally biased region" description="Gly residues" evidence="1">
    <location>
        <begin position="125"/>
        <end position="135"/>
    </location>
</feature>
<name>A0ABY0GV00_9PEZI</name>
<feature type="region of interest" description="Disordered" evidence="1">
    <location>
        <begin position="31"/>
        <end position="63"/>
    </location>
</feature>
<keyword evidence="3" id="KW-1185">Reference proteome</keyword>
<sequence length="154" mass="16702">MFKLNSYHLFTDIVIACGSIPKGNCGTIARGTRSLLPQRRRPKKSRTGHDEGGSSPSTKLPSFKEDFDRIADHWHWQGNAAGLAGGKANISSFGALVCAPGRLVLGVWAPETEDMPMERMEELFGGPGGRPGGSGSTSPRRHLLPGPRPRRRTR</sequence>
<proteinExistence type="predicted"/>
<evidence type="ECO:0000256" key="1">
    <source>
        <dbReference type="SAM" id="MobiDB-lite"/>
    </source>
</evidence>
<dbReference type="Proteomes" id="UP000294003">
    <property type="component" value="Unassembled WGS sequence"/>
</dbReference>
<feature type="compositionally biased region" description="Basic residues" evidence="1">
    <location>
        <begin position="139"/>
        <end position="154"/>
    </location>
</feature>
<evidence type="ECO:0000313" key="3">
    <source>
        <dbReference type="Proteomes" id="UP000294003"/>
    </source>
</evidence>
<evidence type="ECO:0000313" key="2">
    <source>
        <dbReference type="EMBL" id="RYO77558.1"/>
    </source>
</evidence>
<reference evidence="2 3" key="1">
    <citation type="submission" date="2018-06" db="EMBL/GenBank/DDBJ databases">
        <title>Complete Genomes of Monosporascus.</title>
        <authorList>
            <person name="Robinson A.J."/>
            <person name="Natvig D.O."/>
        </authorList>
    </citation>
    <scope>NUCLEOTIDE SEQUENCE [LARGE SCALE GENOMIC DNA]</scope>
    <source>
        <strain evidence="2 3">CBS 609.92</strain>
    </source>
</reference>